<evidence type="ECO:0000313" key="1">
    <source>
        <dbReference type="EMBL" id="RZI33550.1"/>
    </source>
</evidence>
<reference evidence="1 2" key="1">
    <citation type="submission" date="2019-02" db="EMBL/GenBank/DDBJ databases">
        <title>Pseudomonas spp from wheat grain.</title>
        <authorList>
            <person name="Cho G.-S."/>
            <person name="Franz C.M.A.P."/>
        </authorList>
    </citation>
    <scope>NUCLEOTIDE SEQUENCE [LARGE SCALE GENOMIC DNA]</scope>
    <source>
        <strain evidence="1 2">133NRW</strain>
    </source>
</reference>
<evidence type="ECO:0000313" key="2">
    <source>
        <dbReference type="Proteomes" id="UP000293369"/>
    </source>
</evidence>
<name>A0A4V2DYC2_9PSED</name>
<organism evidence="1 2">
    <name type="scientific">Pseudomonas orientalis</name>
    <dbReference type="NCBI Taxonomy" id="76758"/>
    <lineage>
        <taxon>Bacteria</taxon>
        <taxon>Pseudomonadati</taxon>
        <taxon>Pseudomonadota</taxon>
        <taxon>Gammaproteobacteria</taxon>
        <taxon>Pseudomonadales</taxon>
        <taxon>Pseudomonadaceae</taxon>
        <taxon>Pseudomonas</taxon>
    </lineage>
</organism>
<proteinExistence type="predicted"/>
<comment type="caution">
    <text evidence="1">The sequence shown here is derived from an EMBL/GenBank/DDBJ whole genome shotgun (WGS) entry which is preliminary data.</text>
</comment>
<dbReference type="Proteomes" id="UP000293369">
    <property type="component" value="Unassembled WGS sequence"/>
</dbReference>
<protein>
    <submittedName>
        <fullName evidence="1">Uncharacterized protein</fullName>
    </submittedName>
</protein>
<accession>A0A4V2DYC2</accession>
<sequence length="59" mass="6575">MSDRVQKTPKTATDIFCSANKQGQGRGALTYKKHKDFLQVKMLIQTFHALGRHPGMGAE</sequence>
<dbReference type="EMBL" id="SGFE01000002">
    <property type="protein sequence ID" value="RZI33550.1"/>
    <property type="molecule type" value="Genomic_DNA"/>
</dbReference>
<gene>
    <name evidence="1" type="ORF">EUX57_02065</name>
</gene>
<dbReference type="AlphaFoldDB" id="A0A4V2DYC2"/>